<organism evidence="1 2">
    <name type="scientific">Propionispira arboris</name>
    <dbReference type="NCBI Taxonomy" id="84035"/>
    <lineage>
        <taxon>Bacteria</taxon>
        <taxon>Bacillati</taxon>
        <taxon>Bacillota</taxon>
        <taxon>Negativicutes</taxon>
        <taxon>Selenomonadales</taxon>
        <taxon>Selenomonadaceae</taxon>
        <taxon>Propionispira</taxon>
    </lineage>
</organism>
<protein>
    <submittedName>
        <fullName evidence="1">Uncharacterized protein</fullName>
    </submittedName>
</protein>
<gene>
    <name evidence="1" type="ORF">SAMN05660742_101233</name>
</gene>
<dbReference type="Proteomes" id="UP000199662">
    <property type="component" value="Unassembled WGS sequence"/>
</dbReference>
<evidence type="ECO:0000313" key="1">
    <source>
        <dbReference type="EMBL" id="SEI85238.1"/>
    </source>
</evidence>
<name>A0A1H6TYQ0_9FIRM</name>
<accession>A0A1H6TYQ0</accession>
<sequence length="114" mass="13574">MFKSSLYKAFNDYVFERMDDVLDRADKLDKDCMHYNKEFYRLQGRLLELSRQLNNEELCTLVTKIEPLVNLERGLSAEWAYKEGLRDSYRIQREVSKFLASPRVAAKRKATEKQ</sequence>
<keyword evidence="2" id="KW-1185">Reference proteome</keyword>
<dbReference type="EMBL" id="FNZK01000001">
    <property type="protein sequence ID" value="SEI85238.1"/>
    <property type="molecule type" value="Genomic_DNA"/>
</dbReference>
<proteinExistence type="predicted"/>
<dbReference type="RefSeq" id="WP_091828455.1">
    <property type="nucleotide sequence ID" value="NZ_FNZK01000001.1"/>
</dbReference>
<dbReference type="STRING" id="84035.SAMN05660742_101233"/>
<evidence type="ECO:0000313" key="2">
    <source>
        <dbReference type="Proteomes" id="UP000199662"/>
    </source>
</evidence>
<reference evidence="1 2" key="1">
    <citation type="submission" date="2016-10" db="EMBL/GenBank/DDBJ databases">
        <authorList>
            <person name="de Groot N.N."/>
        </authorList>
    </citation>
    <scope>NUCLEOTIDE SEQUENCE [LARGE SCALE GENOMIC DNA]</scope>
    <source>
        <strain evidence="1 2">DSM 2179</strain>
    </source>
</reference>
<dbReference type="AlphaFoldDB" id="A0A1H6TYQ0"/>